<keyword evidence="1" id="KW-0805">Transcription regulation</keyword>
<dbReference type="SUPFAM" id="SSF46785">
    <property type="entry name" value="Winged helix' DNA-binding domain"/>
    <property type="match status" value="1"/>
</dbReference>
<reference evidence="6" key="1">
    <citation type="submission" date="2016-01" db="EMBL/GenBank/DDBJ databases">
        <authorList>
            <person name="Mitreva M."/>
            <person name="Pepin K.H."/>
            <person name="Mihindukulasuriya K.A."/>
            <person name="Fulton R."/>
            <person name="Fronick C."/>
            <person name="O'Laughlin M."/>
            <person name="Miner T."/>
            <person name="Herter B."/>
            <person name="Rosa B.A."/>
            <person name="Cordes M."/>
            <person name="Tomlinson C."/>
            <person name="Wollam A."/>
            <person name="Palsikar V.B."/>
            <person name="Mardis E.R."/>
            <person name="Wilson R.K."/>
        </authorList>
    </citation>
    <scope>NUCLEOTIDE SEQUENCE [LARGE SCALE GENOMIC DNA]</scope>
    <source>
        <strain evidence="6">DNF00019</strain>
    </source>
</reference>
<dbReference type="InterPro" id="IPR000524">
    <property type="entry name" value="Tscrpt_reg_HTH_GntR"/>
</dbReference>
<dbReference type="EMBL" id="LSCR01000041">
    <property type="protein sequence ID" value="KXB33159.1"/>
    <property type="molecule type" value="Genomic_DNA"/>
</dbReference>
<comment type="caution">
    <text evidence="5">The sequence shown here is derived from an EMBL/GenBank/DDBJ whole genome shotgun (WGS) entry which is preliminary data.</text>
</comment>
<evidence type="ECO:0000313" key="6">
    <source>
        <dbReference type="Proteomes" id="UP000070675"/>
    </source>
</evidence>
<dbReference type="SMART" id="SM00345">
    <property type="entry name" value="HTH_GNTR"/>
    <property type="match status" value="1"/>
</dbReference>
<dbReference type="Proteomes" id="UP000070675">
    <property type="component" value="Unassembled WGS sequence"/>
</dbReference>
<dbReference type="InterPro" id="IPR011711">
    <property type="entry name" value="GntR_C"/>
</dbReference>
<dbReference type="PATRIC" id="fig|1393034.3.peg.1234"/>
<dbReference type="Pfam" id="PF00392">
    <property type="entry name" value="GntR"/>
    <property type="match status" value="1"/>
</dbReference>
<dbReference type="InterPro" id="IPR036390">
    <property type="entry name" value="WH_DNA-bd_sf"/>
</dbReference>
<dbReference type="PROSITE" id="PS50949">
    <property type="entry name" value="HTH_GNTR"/>
    <property type="match status" value="1"/>
</dbReference>
<name>A0A133XQE1_9ACTN</name>
<dbReference type="SMART" id="SM00895">
    <property type="entry name" value="FCD"/>
    <property type="match status" value="1"/>
</dbReference>
<evidence type="ECO:0000256" key="2">
    <source>
        <dbReference type="ARBA" id="ARBA00023125"/>
    </source>
</evidence>
<evidence type="ECO:0000313" key="5">
    <source>
        <dbReference type="EMBL" id="KXB33159.1"/>
    </source>
</evidence>
<dbReference type="GO" id="GO:0003700">
    <property type="term" value="F:DNA-binding transcription factor activity"/>
    <property type="evidence" value="ECO:0007669"/>
    <property type="project" value="InterPro"/>
</dbReference>
<keyword evidence="3" id="KW-0804">Transcription</keyword>
<accession>A0A133XQE1</accession>
<dbReference type="GO" id="GO:0003677">
    <property type="term" value="F:DNA binding"/>
    <property type="evidence" value="ECO:0007669"/>
    <property type="project" value="UniProtKB-KW"/>
</dbReference>
<dbReference type="STRING" id="1393034.HMPREF3192_01265"/>
<evidence type="ECO:0000259" key="4">
    <source>
        <dbReference type="PROSITE" id="PS50949"/>
    </source>
</evidence>
<sequence>MAKARYLSLKDHVYAHITDLINAGKLGEFEHVSEQSIADALSVSRTPVREALMQLSEEGYLERIPRKGFIVRGFNESDAREVFEILGPLDGRAALLAAGRMSDDNIVQLSFLHNSMQLAINSGLYDRYDDLQREFHQTYVQQCGNAHLSEYIEDLNRFFMKRAYLQAETDILEKNARQANREHAHIVALFKKRDGEALQAYIRDVHWSLENAKYLSW</sequence>
<gene>
    <name evidence="5" type="ORF">HMPREF3192_01265</name>
</gene>
<dbReference type="OrthoDB" id="8680240at2"/>
<keyword evidence="2" id="KW-0238">DNA-binding</keyword>
<protein>
    <submittedName>
        <fullName evidence="5">Transcriptional regulator, GntR family</fullName>
    </submittedName>
</protein>
<dbReference type="Pfam" id="PF07729">
    <property type="entry name" value="FCD"/>
    <property type="match status" value="1"/>
</dbReference>
<keyword evidence="6" id="KW-1185">Reference proteome</keyword>
<proteinExistence type="predicted"/>
<dbReference type="Gene3D" id="1.20.120.530">
    <property type="entry name" value="GntR ligand-binding domain-like"/>
    <property type="match status" value="1"/>
</dbReference>
<dbReference type="CDD" id="cd07377">
    <property type="entry name" value="WHTH_GntR"/>
    <property type="match status" value="1"/>
</dbReference>
<dbReference type="AlphaFoldDB" id="A0A133XQE1"/>
<dbReference type="PRINTS" id="PR00035">
    <property type="entry name" value="HTHGNTR"/>
</dbReference>
<dbReference type="InterPro" id="IPR008920">
    <property type="entry name" value="TF_FadR/GntR_C"/>
</dbReference>
<dbReference type="PANTHER" id="PTHR43537">
    <property type="entry name" value="TRANSCRIPTIONAL REGULATOR, GNTR FAMILY"/>
    <property type="match status" value="1"/>
</dbReference>
<feature type="domain" description="HTH gntR-type" evidence="4">
    <location>
        <begin position="7"/>
        <end position="74"/>
    </location>
</feature>
<dbReference type="PANTHER" id="PTHR43537:SF24">
    <property type="entry name" value="GLUCONATE OPERON TRANSCRIPTIONAL REPRESSOR"/>
    <property type="match status" value="1"/>
</dbReference>
<evidence type="ECO:0000256" key="3">
    <source>
        <dbReference type="ARBA" id="ARBA00023163"/>
    </source>
</evidence>
<dbReference type="Gene3D" id="1.10.10.10">
    <property type="entry name" value="Winged helix-like DNA-binding domain superfamily/Winged helix DNA-binding domain"/>
    <property type="match status" value="1"/>
</dbReference>
<organism evidence="5 6">
    <name type="scientific">Atopobium deltae</name>
    <dbReference type="NCBI Taxonomy" id="1393034"/>
    <lineage>
        <taxon>Bacteria</taxon>
        <taxon>Bacillati</taxon>
        <taxon>Actinomycetota</taxon>
        <taxon>Coriobacteriia</taxon>
        <taxon>Coriobacteriales</taxon>
        <taxon>Atopobiaceae</taxon>
        <taxon>Atopobium</taxon>
    </lineage>
</organism>
<dbReference type="InterPro" id="IPR036388">
    <property type="entry name" value="WH-like_DNA-bd_sf"/>
</dbReference>
<dbReference type="RefSeq" id="WP_066306249.1">
    <property type="nucleotide sequence ID" value="NZ_KQ959516.1"/>
</dbReference>
<evidence type="ECO:0000256" key="1">
    <source>
        <dbReference type="ARBA" id="ARBA00023015"/>
    </source>
</evidence>
<dbReference type="SUPFAM" id="SSF48008">
    <property type="entry name" value="GntR ligand-binding domain-like"/>
    <property type="match status" value="1"/>
</dbReference>